<evidence type="ECO:0000313" key="7">
    <source>
        <dbReference type="Proteomes" id="UP000583556"/>
    </source>
</evidence>
<dbReference type="Gene3D" id="3.40.50.2300">
    <property type="match status" value="1"/>
</dbReference>
<dbReference type="PROSITE" id="PS50110">
    <property type="entry name" value="RESPONSE_REGULATORY"/>
    <property type="match status" value="1"/>
</dbReference>
<accession>A0A7Y0BLA1</accession>
<dbReference type="GO" id="GO:0032993">
    <property type="term" value="C:protein-DNA complex"/>
    <property type="evidence" value="ECO:0007669"/>
    <property type="project" value="TreeGrafter"/>
</dbReference>
<proteinExistence type="predicted"/>
<dbReference type="GO" id="GO:0005829">
    <property type="term" value="C:cytosol"/>
    <property type="evidence" value="ECO:0007669"/>
    <property type="project" value="TreeGrafter"/>
</dbReference>
<name>A0A7Y0BLA1_9SPHN</name>
<keyword evidence="3" id="KW-0238">DNA-binding</keyword>
<feature type="domain" description="Response regulatory" evidence="5">
    <location>
        <begin position="2"/>
        <end position="113"/>
    </location>
</feature>
<keyword evidence="1 4" id="KW-0597">Phosphoprotein</keyword>
<dbReference type="PANTHER" id="PTHR48111:SF40">
    <property type="entry name" value="PHOSPHATE REGULON TRANSCRIPTIONAL REGULATORY PROTEIN PHOB"/>
    <property type="match status" value="1"/>
</dbReference>
<comment type="caution">
    <text evidence="6">The sequence shown here is derived from an EMBL/GenBank/DDBJ whole genome shotgun (WGS) entry which is preliminary data.</text>
</comment>
<gene>
    <name evidence="6" type="ORF">HHL27_01230</name>
</gene>
<keyword evidence="7" id="KW-1185">Reference proteome</keyword>
<dbReference type="SMART" id="SM00448">
    <property type="entry name" value="REC"/>
    <property type="match status" value="1"/>
</dbReference>
<evidence type="ECO:0000256" key="3">
    <source>
        <dbReference type="ARBA" id="ARBA00023125"/>
    </source>
</evidence>
<dbReference type="InterPro" id="IPR001789">
    <property type="entry name" value="Sig_transdc_resp-reg_receiver"/>
</dbReference>
<organism evidence="6 7">
    <name type="scientific">Novosphingobium olei</name>
    <dbReference type="NCBI Taxonomy" id="2728851"/>
    <lineage>
        <taxon>Bacteria</taxon>
        <taxon>Pseudomonadati</taxon>
        <taxon>Pseudomonadota</taxon>
        <taxon>Alphaproteobacteria</taxon>
        <taxon>Sphingomonadales</taxon>
        <taxon>Sphingomonadaceae</taxon>
        <taxon>Novosphingobium</taxon>
    </lineage>
</organism>
<feature type="modified residue" description="4-aspartylphosphate" evidence="4">
    <location>
        <position position="52"/>
    </location>
</feature>
<dbReference type="EMBL" id="JABBGM010000001">
    <property type="protein sequence ID" value="NML92293.1"/>
    <property type="molecule type" value="Genomic_DNA"/>
</dbReference>
<dbReference type="GO" id="GO:0006355">
    <property type="term" value="P:regulation of DNA-templated transcription"/>
    <property type="evidence" value="ECO:0007669"/>
    <property type="project" value="TreeGrafter"/>
</dbReference>
<evidence type="ECO:0000256" key="1">
    <source>
        <dbReference type="ARBA" id="ARBA00022553"/>
    </source>
</evidence>
<dbReference type="InterPro" id="IPR011006">
    <property type="entry name" value="CheY-like_superfamily"/>
</dbReference>
<dbReference type="InterPro" id="IPR039420">
    <property type="entry name" value="WalR-like"/>
</dbReference>
<dbReference type="RefSeq" id="WP_169491556.1">
    <property type="nucleotide sequence ID" value="NZ_JABBGM010000001.1"/>
</dbReference>
<dbReference type="GO" id="GO:0000976">
    <property type="term" value="F:transcription cis-regulatory region binding"/>
    <property type="evidence" value="ECO:0007669"/>
    <property type="project" value="TreeGrafter"/>
</dbReference>
<sequence>MKILVVEDEPLLAMLLEESLADLGHESVTSAATVDQALAVLDSNPIDCALLDFSLGRDTTSAPVARRLQEQGTPFYYLSGHASLEDTDETPDAPLLVKPVSLDALKNALSAMGRTTRAA</sequence>
<dbReference type="Proteomes" id="UP000583556">
    <property type="component" value="Unassembled WGS sequence"/>
</dbReference>
<dbReference type="AlphaFoldDB" id="A0A7Y0BLA1"/>
<dbReference type="SUPFAM" id="SSF52172">
    <property type="entry name" value="CheY-like"/>
    <property type="match status" value="1"/>
</dbReference>
<protein>
    <submittedName>
        <fullName evidence="6">Response regulator</fullName>
    </submittedName>
</protein>
<dbReference type="GO" id="GO:0000156">
    <property type="term" value="F:phosphorelay response regulator activity"/>
    <property type="evidence" value="ECO:0007669"/>
    <property type="project" value="TreeGrafter"/>
</dbReference>
<keyword evidence="2" id="KW-0902">Two-component regulatory system</keyword>
<evidence type="ECO:0000313" key="6">
    <source>
        <dbReference type="EMBL" id="NML92293.1"/>
    </source>
</evidence>
<evidence type="ECO:0000256" key="2">
    <source>
        <dbReference type="ARBA" id="ARBA00023012"/>
    </source>
</evidence>
<evidence type="ECO:0000259" key="5">
    <source>
        <dbReference type="PROSITE" id="PS50110"/>
    </source>
</evidence>
<dbReference type="Pfam" id="PF00072">
    <property type="entry name" value="Response_reg"/>
    <property type="match status" value="1"/>
</dbReference>
<evidence type="ECO:0000256" key="4">
    <source>
        <dbReference type="PROSITE-ProRule" id="PRU00169"/>
    </source>
</evidence>
<reference evidence="6 7" key="1">
    <citation type="submission" date="2020-04" db="EMBL/GenBank/DDBJ databases">
        <title>Novosphingobium sp. TW-4 isolated from soil.</title>
        <authorList>
            <person name="Dahal R.H."/>
            <person name="Chaudhary D.K."/>
        </authorList>
    </citation>
    <scope>NUCLEOTIDE SEQUENCE [LARGE SCALE GENOMIC DNA]</scope>
    <source>
        <strain evidence="6 7">TW-4</strain>
    </source>
</reference>
<dbReference type="PANTHER" id="PTHR48111">
    <property type="entry name" value="REGULATOR OF RPOS"/>
    <property type="match status" value="1"/>
</dbReference>